<gene>
    <name evidence="1" type="ORF">M9H77_25051</name>
</gene>
<sequence length="137" mass="15977">MKICSRWSLFGLLGHLFTFFIFHLQPFIPMMNNRVGLIRVEWDGWSLMPGGPGIHHCSSLEEHSVTIRHRAHGNRTRRARSVSFAALTETLRVSRSCNISSNTSILKHYIYNNFVNKSFSIKDNLKRIILENIFKRF</sequence>
<accession>A0ACC0AA08</accession>
<proteinExistence type="predicted"/>
<evidence type="ECO:0000313" key="1">
    <source>
        <dbReference type="EMBL" id="KAI5656258.1"/>
    </source>
</evidence>
<protein>
    <submittedName>
        <fullName evidence="1">Uncharacterized protein</fullName>
    </submittedName>
</protein>
<name>A0ACC0AA08_CATRO</name>
<keyword evidence="2" id="KW-1185">Reference proteome</keyword>
<organism evidence="1 2">
    <name type="scientific">Catharanthus roseus</name>
    <name type="common">Madagascar periwinkle</name>
    <name type="synonym">Vinca rosea</name>
    <dbReference type="NCBI Taxonomy" id="4058"/>
    <lineage>
        <taxon>Eukaryota</taxon>
        <taxon>Viridiplantae</taxon>
        <taxon>Streptophyta</taxon>
        <taxon>Embryophyta</taxon>
        <taxon>Tracheophyta</taxon>
        <taxon>Spermatophyta</taxon>
        <taxon>Magnoliopsida</taxon>
        <taxon>eudicotyledons</taxon>
        <taxon>Gunneridae</taxon>
        <taxon>Pentapetalae</taxon>
        <taxon>asterids</taxon>
        <taxon>lamiids</taxon>
        <taxon>Gentianales</taxon>
        <taxon>Apocynaceae</taxon>
        <taxon>Rauvolfioideae</taxon>
        <taxon>Vinceae</taxon>
        <taxon>Catharanthinae</taxon>
        <taxon>Catharanthus</taxon>
    </lineage>
</organism>
<evidence type="ECO:0000313" key="2">
    <source>
        <dbReference type="Proteomes" id="UP001060085"/>
    </source>
</evidence>
<dbReference type="EMBL" id="CM044706">
    <property type="protein sequence ID" value="KAI5656258.1"/>
    <property type="molecule type" value="Genomic_DNA"/>
</dbReference>
<dbReference type="Proteomes" id="UP001060085">
    <property type="component" value="Linkage Group LG06"/>
</dbReference>
<reference evidence="2" key="1">
    <citation type="journal article" date="2023" name="Nat. Plants">
        <title>Single-cell RNA sequencing provides a high-resolution roadmap for understanding the multicellular compartmentation of specialized metabolism.</title>
        <authorList>
            <person name="Sun S."/>
            <person name="Shen X."/>
            <person name="Li Y."/>
            <person name="Li Y."/>
            <person name="Wang S."/>
            <person name="Li R."/>
            <person name="Zhang H."/>
            <person name="Shen G."/>
            <person name="Guo B."/>
            <person name="Wei J."/>
            <person name="Xu J."/>
            <person name="St-Pierre B."/>
            <person name="Chen S."/>
            <person name="Sun C."/>
        </authorList>
    </citation>
    <scope>NUCLEOTIDE SEQUENCE [LARGE SCALE GENOMIC DNA]</scope>
</reference>
<comment type="caution">
    <text evidence="1">The sequence shown here is derived from an EMBL/GenBank/DDBJ whole genome shotgun (WGS) entry which is preliminary data.</text>
</comment>